<dbReference type="GO" id="GO:0005737">
    <property type="term" value="C:cytoplasm"/>
    <property type="evidence" value="ECO:0007669"/>
    <property type="project" value="UniProtKB-SubCell"/>
</dbReference>
<gene>
    <name evidence="14" type="primary">fabH</name>
    <name evidence="17" type="ORF">CP373A1_06435</name>
</gene>
<dbReference type="RefSeq" id="WP_065254458.1">
    <property type="nucleotide sequence ID" value="NZ_JADMZL010000002.1"/>
</dbReference>
<evidence type="ECO:0000256" key="6">
    <source>
        <dbReference type="ARBA" id="ARBA00022832"/>
    </source>
</evidence>
<evidence type="ECO:0000313" key="18">
    <source>
        <dbReference type="Proteomes" id="UP000092714"/>
    </source>
</evidence>
<dbReference type="GO" id="GO:0004315">
    <property type="term" value="F:3-oxoacyl-[acyl-carrier-protein] synthase activity"/>
    <property type="evidence" value="ECO:0007669"/>
    <property type="project" value="InterPro"/>
</dbReference>
<comment type="pathway">
    <text evidence="1 14">Lipid metabolism; fatty acid biosynthesis.</text>
</comment>
<dbReference type="Proteomes" id="UP000092714">
    <property type="component" value="Unassembled WGS sequence"/>
</dbReference>
<evidence type="ECO:0000259" key="15">
    <source>
        <dbReference type="Pfam" id="PF08541"/>
    </source>
</evidence>
<comment type="subcellular location">
    <subcellularLocation>
        <location evidence="14">Cytoplasm</location>
    </subcellularLocation>
</comment>
<dbReference type="Pfam" id="PF08541">
    <property type="entry name" value="ACP_syn_III_C"/>
    <property type="match status" value="1"/>
</dbReference>
<comment type="domain">
    <text evidence="14">The last Arg residue of the ACP-binding site is essential for the weak association between ACP/AcpP and FabH.</text>
</comment>
<evidence type="ECO:0000256" key="10">
    <source>
        <dbReference type="ARBA" id="ARBA00051096"/>
    </source>
</evidence>
<organism evidence="17 18">
    <name type="scientific">Clostridium paraputrificum</name>
    <dbReference type="NCBI Taxonomy" id="29363"/>
    <lineage>
        <taxon>Bacteria</taxon>
        <taxon>Bacillati</taxon>
        <taxon>Bacillota</taxon>
        <taxon>Clostridia</taxon>
        <taxon>Eubacteriales</taxon>
        <taxon>Clostridiaceae</taxon>
        <taxon>Clostridium</taxon>
    </lineage>
</organism>
<evidence type="ECO:0000256" key="3">
    <source>
        <dbReference type="ARBA" id="ARBA00022490"/>
    </source>
</evidence>
<evidence type="ECO:0000256" key="11">
    <source>
        <dbReference type="ARBA" id="ARBA00052407"/>
    </source>
</evidence>
<dbReference type="InterPro" id="IPR016039">
    <property type="entry name" value="Thiolase-like"/>
</dbReference>
<evidence type="ECO:0000256" key="4">
    <source>
        <dbReference type="ARBA" id="ARBA00022516"/>
    </source>
</evidence>
<dbReference type="GO" id="GO:0044550">
    <property type="term" value="P:secondary metabolite biosynthetic process"/>
    <property type="evidence" value="ECO:0007669"/>
    <property type="project" value="TreeGrafter"/>
</dbReference>
<dbReference type="eggNOG" id="COG0332">
    <property type="taxonomic scope" value="Bacteria"/>
</dbReference>
<dbReference type="EMBL" id="MAPZ01000016">
    <property type="protein sequence ID" value="OBY11128.1"/>
    <property type="molecule type" value="Genomic_DNA"/>
</dbReference>
<keyword evidence="7 14" id="KW-0443">Lipid metabolism</keyword>
<keyword evidence="18" id="KW-1185">Reference proteome</keyword>
<dbReference type="UniPathway" id="UPA00094"/>
<keyword evidence="6 14" id="KW-0276">Fatty acid metabolism</keyword>
<dbReference type="PANTHER" id="PTHR34069">
    <property type="entry name" value="3-OXOACYL-[ACYL-CARRIER-PROTEIN] SYNTHASE 3"/>
    <property type="match status" value="1"/>
</dbReference>
<evidence type="ECO:0000256" key="14">
    <source>
        <dbReference type="HAMAP-Rule" id="MF_01815"/>
    </source>
</evidence>
<dbReference type="NCBIfam" id="TIGR00747">
    <property type="entry name" value="fabH"/>
    <property type="match status" value="1"/>
</dbReference>
<dbReference type="InterPro" id="IPR013747">
    <property type="entry name" value="ACP_syn_III_C"/>
</dbReference>
<comment type="catalytic activity">
    <reaction evidence="12">
        <text>2-methylpropanoyl-CoA + malonyl-[ACP] + H(+) = 4-methyl-3-oxopentanoyl-[ACP] + CO2 + CoA</text>
        <dbReference type="Rhea" id="RHEA:42268"/>
        <dbReference type="Rhea" id="RHEA-COMP:9623"/>
        <dbReference type="Rhea" id="RHEA-COMP:9940"/>
        <dbReference type="ChEBI" id="CHEBI:15378"/>
        <dbReference type="ChEBI" id="CHEBI:16526"/>
        <dbReference type="ChEBI" id="CHEBI:57287"/>
        <dbReference type="ChEBI" id="CHEBI:57338"/>
        <dbReference type="ChEBI" id="CHEBI:78449"/>
        <dbReference type="ChEBI" id="CHEBI:78820"/>
        <dbReference type="EC" id="2.3.1.300"/>
    </reaction>
    <physiologicalReaction direction="left-to-right" evidence="12">
        <dbReference type="Rhea" id="RHEA:42269"/>
    </physiologicalReaction>
</comment>
<dbReference type="OrthoDB" id="9815506at2"/>
<feature type="region of interest" description="ACP-binding" evidence="14">
    <location>
        <begin position="253"/>
        <end position="257"/>
    </location>
</feature>
<dbReference type="Pfam" id="PF08545">
    <property type="entry name" value="ACP_syn_III"/>
    <property type="match status" value="1"/>
</dbReference>
<accession>A0A1B8RQN6</accession>
<keyword evidence="5 14" id="KW-0808">Transferase</keyword>
<keyword evidence="14" id="KW-0511">Multifunctional enzyme</keyword>
<comment type="catalytic activity">
    <reaction evidence="10">
        <text>malonyl-[ACP] + acetyl-CoA + H(+) = 3-oxobutanoyl-[ACP] + CO2 + CoA</text>
        <dbReference type="Rhea" id="RHEA:12080"/>
        <dbReference type="Rhea" id="RHEA-COMP:9623"/>
        <dbReference type="Rhea" id="RHEA-COMP:9625"/>
        <dbReference type="ChEBI" id="CHEBI:15378"/>
        <dbReference type="ChEBI" id="CHEBI:16526"/>
        <dbReference type="ChEBI" id="CHEBI:57287"/>
        <dbReference type="ChEBI" id="CHEBI:57288"/>
        <dbReference type="ChEBI" id="CHEBI:78449"/>
        <dbReference type="ChEBI" id="CHEBI:78450"/>
        <dbReference type="EC" id="2.3.1.180"/>
    </reaction>
    <physiologicalReaction direction="left-to-right" evidence="10">
        <dbReference type="Rhea" id="RHEA:12081"/>
    </physiologicalReaction>
</comment>
<evidence type="ECO:0000256" key="1">
    <source>
        <dbReference type="ARBA" id="ARBA00005194"/>
    </source>
</evidence>
<dbReference type="GO" id="GO:0033818">
    <property type="term" value="F:beta-ketoacyl-acyl-carrier-protein synthase III activity"/>
    <property type="evidence" value="ECO:0007669"/>
    <property type="project" value="UniProtKB-UniRule"/>
</dbReference>
<feature type="active site" evidence="14">
    <location>
        <position position="112"/>
    </location>
</feature>
<comment type="catalytic activity">
    <reaction evidence="13">
        <text>3-methylbutanoyl-CoA + malonyl-[ACP] + H(+) = 5-methyl-3-oxohexanoyl-[ACP] + CO2 + CoA</text>
        <dbReference type="Rhea" id="RHEA:42272"/>
        <dbReference type="Rhea" id="RHEA-COMP:9623"/>
        <dbReference type="Rhea" id="RHEA-COMP:9941"/>
        <dbReference type="ChEBI" id="CHEBI:15378"/>
        <dbReference type="ChEBI" id="CHEBI:16526"/>
        <dbReference type="ChEBI" id="CHEBI:57287"/>
        <dbReference type="ChEBI" id="CHEBI:57345"/>
        <dbReference type="ChEBI" id="CHEBI:78449"/>
        <dbReference type="ChEBI" id="CHEBI:78822"/>
        <dbReference type="EC" id="2.3.1.300"/>
    </reaction>
    <physiologicalReaction direction="left-to-right" evidence="13">
        <dbReference type="Rhea" id="RHEA:42273"/>
    </physiologicalReaction>
</comment>
<dbReference type="FunFam" id="3.40.47.10:FF:000004">
    <property type="entry name" value="3-oxoacyl-[acyl-carrier-protein] synthase 3"/>
    <property type="match status" value="1"/>
</dbReference>
<dbReference type="Gene3D" id="3.40.47.10">
    <property type="match status" value="1"/>
</dbReference>
<sequence length="325" mass="35896">MEAINIKSFGAYAPSLVITNDDLSKIVDTSDEWITSRTGIKERRISEGEDTSQISIKAAKMALQRSKLKGEDIDLIVVATITPDMFTPSVACLVQKEIGAKNAMAFDINAACSGFIYGLQVAYSMMKINNFTNALVIGAETLSKIMDWEDRSTCVLFGDGGGAVILSKEDISFSKKFSFYSKSEGDKGEFLTTYAFDVINPYIKKENIRNKKIYMNGREVFKFATTSIVNSVKELVKTNEMGIEDIDYIICHQANSRIIDYSAKKLGVSINRFFMNLDKYGNTSSGSIPLALNEMYEKGLLEEGMKIILVGFGGGLTYGSILIEL</sequence>
<dbReference type="HAMAP" id="MF_01815">
    <property type="entry name" value="FabH"/>
    <property type="match status" value="1"/>
</dbReference>
<dbReference type="AlphaFoldDB" id="A0A1B8RQN6"/>
<evidence type="ECO:0000256" key="7">
    <source>
        <dbReference type="ARBA" id="ARBA00023098"/>
    </source>
</evidence>
<evidence type="ECO:0000259" key="16">
    <source>
        <dbReference type="Pfam" id="PF08545"/>
    </source>
</evidence>
<feature type="active site" evidence="14">
    <location>
        <position position="282"/>
    </location>
</feature>
<dbReference type="GO" id="GO:0006633">
    <property type="term" value="P:fatty acid biosynthetic process"/>
    <property type="evidence" value="ECO:0007669"/>
    <property type="project" value="UniProtKB-UniRule"/>
</dbReference>
<evidence type="ECO:0000256" key="5">
    <source>
        <dbReference type="ARBA" id="ARBA00022679"/>
    </source>
</evidence>
<evidence type="ECO:0000256" key="2">
    <source>
        <dbReference type="ARBA" id="ARBA00008642"/>
    </source>
</evidence>
<dbReference type="NCBIfam" id="NF006829">
    <property type="entry name" value="PRK09352.1"/>
    <property type="match status" value="1"/>
</dbReference>
<dbReference type="InterPro" id="IPR013751">
    <property type="entry name" value="ACP_syn_III_N"/>
</dbReference>
<dbReference type="EC" id="2.3.1.180" evidence="14"/>
<dbReference type="PANTHER" id="PTHR34069:SF2">
    <property type="entry name" value="BETA-KETOACYL-[ACYL-CARRIER-PROTEIN] SYNTHASE III"/>
    <property type="match status" value="1"/>
</dbReference>
<keyword evidence="4 14" id="KW-0444">Lipid biosynthesis</keyword>
<comment type="caution">
    <text evidence="17">The sequence shown here is derived from an EMBL/GenBank/DDBJ whole genome shotgun (WGS) entry which is preliminary data.</text>
</comment>
<proteinExistence type="inferred from homology"/>
<dbReference type="InterPro" id="IPR004655">
    <property type="entry name" value="FabH"/>
</dbReference>
<reference evidence="17 18" key="1">
    <citation type="submission" date="2016-06" db="EMBL/GenBank/DDBJ databases">
        <authorList>
            <person name="Kjaerup R.B."/>
            <person name="Dalgaard T.S."/>
            <person name="Juul-Madsen H.R."/>
        </authorList>
    </citation>
    <scope>NUCLEOTIDE SEQUENCE [LARGE SCALE GENOMIC DNA]</scope>
    <source>
        <strain evidence="17 18">373-A1</strain>
    </source>
</reference>
<evidence type="ECO:0000256" key="9">
    <source>
        <dbReference type="ARBA" id="ARBA00023315"/>
    </source>
</evidence>
<keyword evidence="9 14" id="KW-0012">Acyltransferase</keyword>
<evidence type="ECO:0000256" key="12">
    <source>
        <dbReference type="ARBA" id="ARBA00052467"/>
    </source>
</evidence>
<dbReference type="SUPFAM" id="SSF53901">
    <property type="entry name" value="Thiolase-like"/>
    <property type="match status" value="1"/>
</dbReference>
<keyword evidence="3 14" id="KW-0963">Cytoplasm</keyword>
<feature type="active site" evidence="14">
    <location>
        <position position="252"/>
    </location>
</feature>
<keyword evidence="8 14" id="KW-0275">Fatty acid biosynthesis</keyword>
<comment type="catalytic activity">
    <reaction evidence="11">
        <text>(2S)-2-methylbutanoyl-CoA + malonyl-[ACP] + H(+) = (4S)-4-methyl-3-oxohexanoyl-[ACP] + CO2 + CoA</text>
        <dbReference type="Rhea" id="RHEA:42276"/>
        <dbReference type="Rhea" id="RHEA-COMP:9623"/>
        <dbReference type="Rhea" id="RHEA-COMP:17148"/>
        <dbReference type="ChEBI" id="CHEBI:15378"/>
        <dbReference type="ChEBI" id="CHEBI:16526"/>
        <dbReference type="ChEBI" id="CHEBI:57287"/>
        <dbReference type="ChEBI" id="CHEBI:78449"/>
        <dbReference type="ChEBI" id="CHEBI:88166"/>
        <dbReference type="ChEBI" id="CHEBI:167462"/>
        <dbReference type="EC" id="2.3.1.300"/>
    </reaction>
    <physiologicalReaction direction="left-to-right" evidence="11">
        <dbReference type="Rhea" id="RHEA:42277"/>
    </physiologicalReaction>
</comment>
<feature type="domain" description="Beta-ketoacyl-[acyl-carrier-protein] synthase III C-terminal" evidence="15">
    <location>
        <begin position="238"/>
        <end position="324"/>
    </location>
</feature>
<comment type="function">
    <text evidence="14">Catalyzes the condensation reaction of fatty acid synthesis by the addition to an acyl acceptor of two carbons from malonyl-ACP. Catalyzes the first condensation reaction which initiates fatty acid synthesis and may therefore play a role in governing the total rate of fatty acid production. Possesses both acetoacetyl-ACP synthase and acetyl transacylase activities. Its substrate specificity determines the biosynthesis of branched-chain and/or straight-chain of fatty acids.</text>
</comment>
<comment type="subunit">
    <text evidence="14">Homodimer.</text>
</comment>
<feature type="domain" description="Beta-ketoacyl-[acyl-carrier-protein] synthase III N-terminal" evidence="16">
    <location>
        <begin position="106"/>
        <end position="176"/>
    </location>
</feature>
<name>A0A1B8RQN6_9CLOT</name>
<dbReference type="CDD" id="cd00830">
    <property type="entry name" value="KAS_III"/>
    <property type="match status" value="1"/>
</dbReference>
<protein>
    <recommendedName>
        <fullName evidence="14">Beta-ketoacyl-[acyl-carrier-protein] synthase III</fullName>
        <shortName evidence="14">Beta-ketoacyl-ACP synthase III</shortName>
        <shortName evidence="14">KAS III</shortName>
        <ecNumber evidence="14">2.3.1.180</ecNumber>
    </recommendedName>
    <alternativeName>
        <fullName evidence="14">3-oxoacyl-[acyl-carrier-protein] synthase 3</fullName>
    </alternativeName>
    <alternativeName>
        <fullName evidence="14">3-oxoacyl-[acyl-carrier-protein] synthase III</fullName>
    </alternativeName>
</protein>
<evidence type="ECO:0000313" key="17">
    <source>
        <dbReference type="EMBL" id="OBY11128.1"/>
    </source>
</evidence>
<evidence type="ECO:0000256" key="13">
    <source>
        <dbReference type="ARBA" id="ARBA00052985"/>
    </source>
</evidence>
<evidence type="ECO:0000256" key="8">
    <source>
        <dbReference type="ARBA" id="ARBA00023160"/>
    </source>
</evidence>
<comment type="similarity">
    <text evidence="2 14">Belongs to the thiolase-like superfamily. FabH family.</text>
</comment>